<dbReference type="AlphaFoldDB" id="A0A4U7BA06"/>
<sequence>MAPTRASTKKVIYPAQKPTPKVLSKKILVVVDFGTSSTGIAWINAGGRKKKKVEDIQVVTQ</sequence>
<reference evidence="1 2" key="1">
    <citation type="submission" date="2018-02" db="EMBL/GenBank/DDBJ databases">
        <title>Draft genome sequences of Elsinoe sp., causing black scab on jojoba.</title>
        <authorList>
            <person name="Stodart B."/>
            <person name="Jeffress S."/>
            <person name="Ash G."/>
            <person name="Arun Chinnappa K."/>
        </authorList>
    </citation>
    <scope>NUCLEOTIDE SEQUENCE [LARGE SCALE GENOMIC DNA]</scope>
    <source>
        <strain evidence="1 2">Hillstone_2</strain>
    </source>
</reference>
<accession>A0A4U7BA06</accession>
<protein>
    <submittedName>
        <fullName evidence="1">Uncharacterized protein</fullName>
    </submittedName>
</protein>
<organism evidence="1 2">
    <name type="scientific">Elsinoe australis</name>
    <dbReference type="NCBI Taxonomy" id="40998"/>
    <lineage>
        <taxon>Eukaryota</taxon>
        <taxon>Fungi</taxon>
        <taxon>Dikarya</taxon>
        <taxon>Ascomycota</taxon>
        <taxon>Pezizomycotina</taxon>
        <taxon>Dothideomycetes</taxon>
        <taxon>Dothideomycetidae</taxon>
        <taxon>Myriangiales</taxon>
        <taxon>Elsinoaceae</taxon>
        <taxon>Elsinoe</taxon>
    </lineage>
</organism>
<dbReference type="EMBL" id="PTQR01000031">
    <property type="protein sequence ID" value="TKX25124.1"/>
    <property type="molecule type" value="Genomic_DNA"/>
</dbReference>
<gene>
    <name evidence="1" type="ORF">C1H76_2616</name>
</gene>
<evidence type="ECO:0000313" key="1">
    <source>
        <dbReference type="EMBL" id="TKX25124.1"/>
    </source>
</evidence>
<comment type="caution">
    <text evidence="1">The sequence shown here is derived from an EMBL/GenBank/DDBJ whole genome shotgun (WGS) entry which is preliminary data.</text>
</comment>
<evidence type="ECO:0000313" key="2">
    <source>
        <dbReference type="Proteomes" id="UP000308133"/>
    </source>
</evidence>
<proteinExistence type="predicted"/>
<name>A0A4U7BA06_9PEZI</name>
<dbReference type="Proteomes" id="UP000308133">
    <property type="component" value="Unassembled WGS sequence"/>
</dbReference>